<dbReference type="Gene3D" id="3.40.50.720">
    <property type="entry name" value="NAD(P)-binding Rossmann-like Domain"/>
    <property type="match status" value="1"/>
</dbReference>
<dbReference type="OrthoDB" id="9800497at2"/>
<evidence type="ECO:0000313" key="4">
    <source>
        <dbReference type="Proteomes" id="UP000199441"/>
    </source>
</evidence>
<dbReference type="Proteomes" id="UP000199441">
    <property type="component" value="Unassembled WGS sequence"/>
</dbReference>
<dbReference type="InterPro" id="IPR050812">
    <property type="entry name" value="Preph/Arog_dehydrog"/>
</dbReference>
<dbReference type="EMBL" id="FNOI01000007">
    <property type="protein sequence ID" value="SDX41571.1"/>
    <property type="molecule type" value="Genomic_DNA"/>
</dbReference>
<dbReference type="GO" id="GO:0006571">
    <property type="term" value="P:tyrosine biosynthetic process"/>
    <property type="evidence" value="ECO:0007669"/>
    <property type="project" value="InterPro"/>
</dbReference>
<dbReference type="PANTHER" id="PTHR21363">
    <property type="entry name" value="PREPHENATE DEHYDROGENASE"/>
    <property type="match status" value="1"/>
</dbReference>
<dbReference type="PANTHER" id="PTHR21363:SF0">
    <property type="entry name" value="PREPHENATE DEHYDROGENASE [NADP(+)]"/>
    <property type="match status" value="1"/>
</dbReference>
<feature type="domain" description="Prephenate/arogenate dehydrogenase" evidence="2">
    <location>
        <begin position="6"/>
        <end position="260"/>
    </location>
</feature>
<evidence type="ECO:0000256" key="1">
    <source>
        <dbReference type="ARBA" id="ARBA00023002"/>
    </source>
</evidence>
<protein>
    <submittedName>
        <fullName evidence="3">Prephenate dehydrogenase</fullName>
    </submittedName>
</protein>
<dbReference type="AlphaFoldDB" id="A0A1H3BIM8"/>
<dbReference type="InterPro" id="IPR046826">
    <property type="entry name" value="PDH_N"/>
</dbReference>
<keyword evidence="1" id="KW-0560">Oxidoreductase</keyword>
<dbReference type="GO" id="GO:0070403">
    <property type="term" value="F:NAD+ binding"/>
    <property type="evidence" value="ECO:0007669"/>
    <property type="project" value="InterPro"/>
</dbReference>
<dbReference type="Pfam" id="PF02153">
    <property type="entry name" value="PDH_N"/>
    <property type="match status" value="1"/>
</dbReference>
<evidence type="ECO:0000313" key="3">
    <source>
        <dbReference type="EMBL" id="SDX41571.1"/>
    </source>
</evidence>
<dbReference type="SUPFAM" id="SSF51735">
    <property type="entry name" value="NAD(P)-binding Rossmann-fold domains"/>
    <property type="match status" value="1"/>
</dbReference>
<dbReference type="GO" id="GO:0008977">
    <property type="term" value="F:prephenate dehydrogenase (NAD+) activity"/>
    <property type="evidence" value="ECO:0007669"/>
    <property type="project" value="InterPro"/>
</dbReference>
<dbReference type="SUPFAM" id="SSF48179">
    <property type="entry name" value="6-phosphogluconate dehydrogenase C-terminal domain-like"/>
    <property type="match status" value="1"/>
</dbReference>
<evidence type="ECO:0000259" key="2">
    <source>
        <dbReference type="PROSITE" id="PS51176"/>
    </source>
</evidence>
<organism evidence="3 4">
    <name type="scientific">Litoreibacter albidus</name>
    <dbReference type="NCBI Taxonomy" id="670155"/>
    <lineage>
        <taxon>Bacteria</taxon>
        <taxon>Pseudomonadati</taxon>
        <taxon>Pseudomonadota</taxon>
        <taxon>Alphaproteobacteria</taxon>
        <taxon>Rhodobacterales</taxon>
        <taxon>Roseobacteraceae</taxon>
        <taxon>Litoreibacter</taxon>
    </lineage>
</organism>
<dbReference type="InterPro" id="IPR008927">
    <property type="entry name" value="6-PGluconate_DH-like_C_sf"/>
</dbReference>
<reference evidence="4" key="1">
    <citation type="submission" date="2016-10" db="EMBL/GenBank/DDBJ databases">
        <authorList>
            <person name="Varghese N."/>
            <person name="Submissions S."/>
        </authorList>
    </citation>
    <scope>NUCLEOTIDE SEQUENCE [LARGE SCALE GENOMIC DNA]</scope>
    <source>
        <strain evidence="4">DSM 26922</strain>
    </source>
</reference>
<sequence>MFSTPLTITIFGFGAFGKLAAALLAPHAHVSVFDKSCDARQAASELGFSIIRDVSDVHADVVVLAVPAQSLEQCLLDIAPHLREGQLVIDVCSIKEEPARLMRSHLPAHVEILASHPMFGPQSAMKGTADSQIVLCPIRGTRWRRLAAFLRQRLGFGIIVTTPEEHDRQTARSQGLTHLLAHAFATLGEHPRICTRSSELMSEAIALVAHDAPEVSDAIVLGNRHLAPLRESLISALSSFGETEVNKHSPAQTDGQPYEA</sequence>
<dbReference type="InterPro" id="IPR036291">
    <property type="entry name" value="NAD(P)-bd_dom_sf"/>
</dbReference>
<gene>
    <name evidence="3" type="ORF">SAMN04488001_3153</name>
</gene>
<name>A0A1H3BIM8_9RHOB</name>
<dbReference type="InterPro" id="IPR003099">
    <property type="entry name" value="Prephen_DH"/>
</dbReference>
<dbReference type="RefSeq" id="WP_089947880.1">
    <property type="nucleotide sequence ID" value="NZ_FNOI01000007.1"/>
</dbReference>
<proteinExistence type="predicted"/>
<dbReference type="STRING" id="670155.SAMN04488001_3153"/>
<dbReference type="PROSITE" id="PS51176">
    <property type="entry name" value="PDH_ADH"/>
    <property type="match status" value="1"/>
</dbReference>
<accession>A0A1H3BIM8</accession>
<keyword evidence="4" id="KW-1185">Reference proteome</keyword>
<dbReference type="GO" id="GO:0004665">
    <property type="term" value="F:prephenate dehydrogenase (NADP+) activity"/>
    <property type="evidence" value="ECO:0007669"/>
    <property type="project" value="InterPro"/>
</dbReference>